<evidence type="ECO:0000313" key="4">
    <source>
        <dbReference type="Proteomes" id="UP000502665"/>
    </source>
</evidence>
<dbReference type="AlphaFoldDB" id="A0A6M4WVU2"/>
<accession>A0A6M4WVU2</accession>
<feature type="compositionally biased region" description="Low complexity" evidence="1">
    <location>
        <begin position="1"/>
        <end position="17"/>
    </location>
</feature>
<keyword evidence="4" id="KW-1185">Reference proteome</keyword>
<keyword evidence="2" id="KW-0472">Membrane</keyword>
<dbReference type="NCBIfam" id="NF033485">
    <property type="entry name" value="small_SCO1431"/>
    <property type="match status" value="1"/>
</dbReference>
<dbReference type="RefSeq" id="WP_171396063.1">
    <property type="nucleotide sequence ID" value="NZ_CP049838.1"/>
</dbReference>
<feature type="transmembrane region" description="Helical" evidence="2">
    <location>
        <begin position="31"/>
        <end position="49"/>
    </location>
</feature>
<proteinExistence type="predicted"/>
<keyword evidence="2" id="KW-1133">Transmembrane helix</keyword>
<sequence length="50" mass="5106">MTAQTAAATATASRARTGGPETDGPKVLEHLMGWVLVAVVAMLVTQLGLL</sequence>
<gene>
    <name evidence="3" type="ORF">G9272_09110</name>
</gene>
<name>A0A6M4WVU2_9ACTN</name>
<evidence type="ECO:0000256" key="1">
    <source>
        <dbReference type="SAM" id="MobiDB-lite"/>
    </source>
</evidence>
<keyword evidence="2" id="KW-0812">Transmembrane</keyword>
<evidence type="ECO:0000256" key="2">
    <source>
        <dbReference type="SAM" id="Phobius"/>
    </source>
</evidence>
<dbReference type="InterPro" id="IPR047816">
    <property type="entry name" value="SCO1431-like"/>
</dbReference>
<evidence type="ECO:0000313" key="3">
    <source>
        <dbReference type="EMBL" id="QJT00423.1"/>
    </source>
</evidence>
<protein>
    <submittedName>
        <fullName evidence="3">SCO1431 family membrane protein</fullName>
    </submittedName>
</protein>
<reference evidence="3" key="1">
    <citation type="submission" date="2020-03" db="EMBL/GenBank/DDBJ databases">
        <title>Molecular networking-based the target discovery of potent antiproliferative macrolactams: 5/6/7/16 polycyclic ansamycins and glycosylated trienomycin from Streptomyces cacaoi subsp. asoensis.</title>
        <authorList>
            <person name="Liu L.-L."/>
        </authorList>
    </citation>
    <scope>NUCLEOTIDE SEQUENCE [LARGE SCALE GENOMIC DNA]</scope>
    <source>
        <strain evidence="3">H2S5</strain>
    </source>
</reference>
<dbReference type="Proteomes" id="UP000502665">
    <property type="component" value="Chromosome"/>
</dbReference>
<feature type="region of interest" description="Disordered" evidence="1">
    <location>
        <begin position="1"/>
        <end position="24"/>
    </location>
</feature>
<dbReference type="EMBL" id="CP049838">
    <property type="protein sequence ID" value="QJT00423.1"/>
    <property type="molecule type" value="Genomic_DNA"/>
</dbReference>
<organism evidence="3 4">
    <name type="scientific">Streptomyces asoensis</name>
    <dbReference type="NCBI Taxonomy" id="249586"/>
    <lineage>
        <taxon>Bacteria</taxon>
        <taxon>Bacillati</taxon>
        <taxon>Actinomycetota</taxon>
        <taxon>Actinomycetes</taxon>
        <taxon>Kitasatosporales</taxon>
        <taxon>Streptomycetaceae</taxon>
        <taxon>Streptomyces</taxon>
    </lineage>
</organism>